<organism evidence="12 13">
    <name type="scientific">Streptomyces himastatinicus ATCC 53653</name>
    <dbReference type="NCBI Taxonomy" id="457427"/>
    <lineage>
        <taxon>Bacteria</taxon>
        <taxon>Bacillati</taxon>
        <taxon>Actinomycetota</taxon>
        <taxon>Actinomycetes</taxon>
        <taxon>Kitasatosporales</taxon>
        <taxon>Streptomycetaceae</taxon>
        <taxon>Streptomyces</taxon>
        <taxon>Streptomyces violaceusniger group</taxon>
    </lineage>
</organism>
<dbReference type="GO" id="GO:0003677">
    <property type="term" value="F:DNA binding"/>
    <property type="evidence" value="ECO:0007669"/>
    <property type="project" value="UniProtKB-KW"/>
</dbReference>
<proteinExistence type="inferred from homology"/>
<keyword evidence="7" id="KW-0233">DNA recombination</keyword>
<dbReference type="AlphaFoldDB" id="D9WM97"/>
<evidence type="ECO:0000259" key="10">
    <source>
        <dbReference type="Pfam" id="PF07282"/>
    </source>
</evidence>
<dbReference type="NCBIfam" id="NF040570">
    <property type="entry name" value="guided_TnpB"/>
    <property type="match status" value="1"/>
</dbReference>
<dbReference type="PANTHER" id="PTHR30405:SF25">
    <property type="entry name" value="RNA-GUIDED DNA ENDONUCLEASE INSQ-RELATED"/>
    <property type="match status" value="1"/>
</dbReference>
<sequence>MQLRYNYRVYPDASQRRALARAFGCARVVWNDCLRDREEAHAAGLPFVTSAELSRRRITQAKRTTERAWLSEVSAVVLQQSLRDLDAAYKNFFDSLKGTRKGCKVAPPRYKSKKDTRQSIRLNTNAFAIRTNGTVYVAKIGSIKVTWSRPLPVAPTSLTVTKDCSGRYFISFVVDTEPDILPELDAEVGIDLGLSTFAVLSDGTRIHSPKFLRRAEKKLKRLQRELSRKARGSKNRTKARIRLARQHARVADRRRDWHHKASTQIIRDNQAVYVEDLAVSALARTRLAKSVHDAGWSAFVNMLEYKAARCGRYFGKVGRFEPTSQICSVCGVKDGPKPLHVREWTCRECGTVHDRDDNASRNTLAAGRADRLNASRSAGKTRTKVPAQRVEAGSHPDGHTTVVGIPGS</sequence>
<dbReference type="GO" id="GO:0046872">
    <property type="term" value="F:metal ion binding"/>
    <property type="evidence" value="ECO:0007669"/>
    <property type="project" value="UniProtKB-KW"/>
</dbReference>
<evidence type="ECO:0000256" key="4">
    <source>
        <dbReference type="ARBA" id="ARBA00022723"/>
    </source>
</evidence>
<dbReference type="Proteomes" id="UP000003963">
    <property type="component" value="Unassembled WGS sequence"/>
</dbReference>
<dbReference type="EMBL" id="GG657754">
    <property type="protein sequence ID" value="EFL25800.1"/>
    <property type="molecule type" value="Genomic_DNA"/>
</dbReference>
<dbReference type="InterPro" id="IPR010095">
    <property type="entry name" value="Cas12f1-like_TNB"/>
</dbReference>
<keyword evidence="4" id="KW-0479">Metal-binding</keyword>
<dbReference type="InterPro" id="IPR001959">
    <property type="entry name" value="Transposase"/>
</dbReference>
<keyword evidence="5" id="KW-0862">Zinc</keyword>
<dbReference type="Pfam" id="PF07282">
    <property type="entry name" value="Cas12f1-like_TNB"/>
    <property type="match status" value="1"/>
</dbReference>
<dbReference type="Pfam" id="PF01385">
    <property type="entry name" value="OrfB_IS605"/>
    <property type="match status" value="1"/>
</dbReference>
<gene>
    <name evidence="12" type="ORF">SSOG_05514</name>
</gene>
<evidence type="ECO:0000256" key="8">
    <source>
        <dbReference type="SAM" id="MobiDB-lite"/>
    </source>
</evidence>
<evidence type="ECO:0000256" key="7">
    <source>
        <dbReference type="ARBA" id="ARBA00023172"/>
    </source>
</evidence>
<protein>
    <submittedName>
        <fullName evidence="12">Gifsy-1 prophage GlpA</fullName>
    </submittedName>
</protein>
<reference evidence="12 13" key="1">
    <citation type="submission" date="2009-02" db="EMBL/GenBank/DDBJ databases">
        <title>Annotation of Streptomyces hygroscopicus strain ATCC 53653.</title>
        <authorList>
            <consortium name="The Broad Institute Genome Sequencing Platform"/>
            <consortium name="Broad Institute Microbial Sequencing Center"/>
            <person name="Fischbach M."/>
            <person name="Godfrey P."/>
            <person name="Ward D."/>
            <person name="Young S."/>
            <person name="Zeng Q."/>
            <person name="Koehrsen M."/>
            <person name="Alvarado L."/>
            <person name="Berlin A.M."/>
            <person name="Bochicchio J."/>
            <person name="Borenstein D."/>
            <person name="Chapman S.B."/>
            <person name="Chen Z."/>
            <person name="Engels R."/>
            <person name="Freedman E."/>
            <person name="Gellesch M."/>
            <person name="Goldberg J."/>
            <person name="Griggs A."/>
            <person name="Gujja S."/>
            <person name="Heilman E.R."/>
            <person name="Heiman D.I."/>
            <person name="Hepburn T.A."/>
            <person name="Howarth C."/>
            <person name="Jen D."/>
            <person name="Larson L."/>
            <person name="Lewis B."/>
            <person name="Mehta T."/>
            <person name="Park D."/>
            <person name="Pearson M."/>
            <person name="Richards J."/>
            <person name="Roberts A."/>
            <person name="Saif S."/>
            <person name="Shea T.D."/>
            <person name="Shenoy N."/>
            <person name="Sisk P."/>
            <person name="Stolte C."/>
            <person name="Sykes S.N."/>
            <person name="Thomson T."/>
            <person name="Walk T."/>
            <person name="White J."/>
            <person name="Yandava C."/>
            <person name="Straight P."/>
            <person name="Clardy J."/>
            <person name="Hung D."/>
            <person name="Kolter R."/>
            <person name="Mekalanos J."/>
            <person name="Walker S."/>
            <person name="Walsh C.T."/>
            <person name="Wieland-Brown L.C."/>
            <person name="Haas B."/>
            <person name="Nusbaum C."/>
            <person name="Birren B."/>
        </authorList>
    </citation>
    <scope>NUCLEOTIDE SEQUENCE [LARGE SCALE GENOMIC DNA]</scope>
    <source>
        <strain evidence="12 13">ATCC 53653</strain>
    </source>
</reference>
<evidence type="ECO:0000259" key="9">
    <source>
        <dbReference type="Pfam" id="PF01385"/>
    </source>
</evidence>
<dbReference type="OrthoDB" id="6230307at2"/>
<dbReference type="PANTHER" id="PTHR30405">
    <property type="entry name" value="TRANSPOSASE"/>
    <property type="match status" value="1"/>
</dbReference>
<dbReference type="GO" id="GO:0006310">
    <property type="term" value="P:DNA recombination"/>
    <property type="evidence" value="ECO:0007669"/>
    <property type="project" value="UniProtKB-KW"/>
</dbReference>
<feature type="domain" description="Cas12f1-like TNB" evidence="10">
    <location>
        <begin position="296"/>
        <end position="362"/>
    </location>
</feature>
<evidence type="ECO:0000313" key="13">
    <source>
        <dbReference type="Proteomes" id="UP000003963"/>
    </source>
</evidence>
<evidence type="ECO:0000256" key="1">
    <source>
        <dbReference type="ARBA" id="ARBA00008761"/>
    </source>
</evidence>
<comment type="similarity">
    <text evidence="1">In the C-terminal section; belongs to the transposase 35 family.</text>
</comment>
<evidence type="ECO:0000313" key="12">
    <source>
        <dbReference type="EMBL" id="EFL25800.1"/>
    </source>
</evidence>
<evidence type="ECO:0000259" key="11">
    <source>
        <dbReference type="Pfam" id="PF12323"/>
    </source>
</evidence>
<evidence type="ECO:0000256" key="2">
    <source>
        <dbReference type="ARBA" id="ARBA00011044"/>
    </source>
</evidence>
<evidence type="ECO:0000256" key="3">
    <source>
        <dbReference type="ARBA" id="ARBA00022578"/>
    </source>
</evidence>
<evidence type="ECO:0000256" key="5">
    <source>
        <dbReference type="ARBA" id="ARBA00022833"/>
    </source>
</evidence>
<name>D9WM97_9ACTN</name>
<dbReference type="STRING" id="457427.SSOG_05514"/>
<dbReference type="HOGENOM" id="CLU_032903_0_0_11"/>
<feature type="region of interest" description="Disordered" evidence="8">
    <location>
        <begin position="357"/>
        <end position="408"/>
    </location>
</feature>
<accession>D9WM97</accession>
<comment type="similarity">
    <text evidence="2">In the N-terminal section; belongs to the transposase 2 family.</text>
</comment>
<feature type="domain" description="Probable transposase IS891/IS1136/IS1341" evidence="9">
    <location>
        <begin position="181"/>
        <end position="284"/>
    </location>
</feature>
<feature type="domain" description="Transposase putative helix-turn-helix" evidence="11">
    <location>
        <begin position="1"/>
        <end position="44"/>
    </location>
</feature>
<evidence type="ECO:0000256" key="6">
    <source>
        <dbReference type="ARBA" id="ARBA00023125"/>
    </source>
</evidence>
<keyword evidence="13" id="KW-1185">Reference proteome</keyword>
<dbReference type="RefSeq" id="WP_009717600.1">
    <property type="nucleotide sequence ID" value="NZ_GG657754.1"/>
</dbReference>
<keyword evidence="3" id="KW-0815">Transposition</keyword>
<dbReference type="GO" id="GO:0032196">
    <property type="term" value="P:transposition"/>
    <property type="evidence" value="ECO:0007669"/>
    <property type="project" value="UniProtKB-KW"/>
</dbReference>
<dbReference type="Pfam" id="PF12323">
    <property type="entry name" value="HTH_OrfB_IS605"/>
    <property type="match status" value="1"/>
</dbReference>
<dbReference type="InterPro" id="IPR051399">
    <property type="entry name" value="RNA-guided_DNA_endo/Transpos"/>
</dbReference>
<keyword evidence="6" id="KW-0238">DNA-binding</keyword>
<dbReference type="InterPro" id="IPR021027">
    <property type="entry name" value="Transposase_put_HTH"/>
</dbReference>